<dbReference type="Gene3D" id="3.40.50.12780">
    <property type="entry name" value="N-terminal domain of ligase-like"/>
    <property type="match status" value="1"/>
</dbReference>
<dbReference type="RefSeq" id="WP_188792963.1">
    <property type="nucleotide sequence ID" value="NZ_BMJA01000001.1"/>
</dbReference>
<evidence type="ECO:0000313" key="1">
    <source>
        <dbReference type="EMBL" id="GGA22223.1"/>
    </source>
</evidence>
<reference evidence="2" key="1">
    <citation type="journal article" date="2019" name="Int. J. Syst. Evol. Microbiol.">
        <title>The Global Catalogue of Microorganisms (GCM) 10K type strain sequencing project: providing services to taxonomists for standard genome sequencing and annotation.</title>
        <authorList>
            <consortium name="The Broad Institute Genomics Platform"/>
            <consortium name="The Broad Institute Genome Sequencing Center for Infectious Disease"/>
            <person name="Wu L."/>
            <person name="Ma J."/>
        </authorList>
    </citation>
    <scope>NUCLEOTIDE SEQUENCE [LARGE SCALE GENOMIC DNA]</scope>
    <source>
        <strain evidence="2">CGMCC 1.15439</strain>
    </source>
</reference>
<name>A0ABQ1FNI3_9GAMM</name>
<sequence length="441" mass="50057">MNRLKDAIAVALHYLSARRLKRLRTREQIEAHQQHRWQMMRTRIANASPFYAAYRNLPLAQWPLMEKHEWMQHFDTINTAGITLSQAYALAERAEHTRDFRPALGDISVGLSTGTSGARGVFLASSAERHRWAATMLAKLLPEGLLARERVALLLRAGSNLYDTMHGARLQFRYIDLLQPFDTVLRQLENYAPTILVGPAQALVLVARAPRNGGARITPRRVISAAEVLDPMDRAEMERAWGIRIEQIYQATEGFLGQTCMHGAIHLNEDCIIVEHDWVDQAHRRFVPIITDLYRFTQPVIRYRLNDILVESAAPCPCGSPHIALERIEGREDDIVWLGNETNTSLVPVFADSLTRAILNADPAIQDYQIEQRDANTFAIAVEPAPDAARQQAIRLALNAFFSTLRMPMPIIMFCDMPKRELGSKRRRVRGLPALRDRKHA</sequence>
<proteinExistence type="predicted"/>
<evidence type="ECO:0000313" key="2">
    <source>
        <dbReference type="Proteomes" id="UP000620046"/>
    </source>
</evidence>
<organism evidence="1 2">
    <name type="scientific">Dyella nitratireducens</name>
    <dbReference type="NCBI Taxonomy" id="1849580"/>
    <lineage>
        <taxon>Bacteria</taxon>
        <taxon>Pseudomonadati</taxon>
        <taxon>Pseudomonadota</taxon>
        <taxon>Gammaproteobacteria</taxon>
        <taxon>Lysobacterales</taxon>
        <taxon>Rhodanobacteraceae</taxon>
        <taxon>Dyella</taxon>
    </lineage>
</organism>
<dbReference type="PANTHER" id="PTHR36932">
    <property type="entry name" value="CAPSULAR POLYSACCHARIDE BIOSYNTHESIS PROTEIN"/>
    <property type="match status" value="1"/>
</dbReference>
<keyword evidence="2" id="KW-1185">Reference proteome</keyword>
<dbReference type="InterPro" id="IPR012685">
    <property type="entry name" value="CHP02304_F390_synth-rel"/>
</dbReference>
<accession>A0ABQ1FNI3</accession>
<dbReference type="InterPro" id="IPR053158">
    <property type="entry name" value="CapK_Type1_Caps_Biosynth"/>
</dbReference>
<dbReference type="InterPro" id="IPR042099">
    <property type="entry name" value="ANL_N_sf"/>
</dbReference>
<dbReference type="EMBL" id="BMJA01000001">
    <property type="protein sequence ID" value="GGA22223.1"/>
    <property type="molecule type" value="Genomic_DNA"/>
</dbReference>
<protein>
    <submittedName>
        <fullName evidence="1">Coenzyme F390 synthetase</fullName>
    </submittedName>
</protein>
<comment type="caution">
    <text evidence="1">The sequence shown here is derived from an EMBL/GenBank/DDBJ whole genome shotgun (WGS) entry which is preliminary data.</text>
</comment>
<dbReference type="PANTHER" id="PTHR36932:SF1">
    <property type="entry name" value="CAPSULAR POLYSACCHARIDE BIOSYNTHESIS PROTEIN"/>
    <property type="match status" value="1"/>
</dbReference>
<dbReference type="NCBIfam" id="TIGR02304">
    <property type="entry name" value="aden_form_hyp"/>
    <property type="match status" value="1"/>
</dbReference>
<dbReference type="SUPFAM" id="SSF56801">
    <property type="entry name" value="Acetyl-CoA synthetase-like"/>
    <property type="match status" value="1"/>
</dbReference>
<gene>
    <name evidence="1" type="ORF">GCM10010981_08020</name>
</gene>
<dbReference type="Proteomes" id="UP000620046">
    <property type="component" value="Unassembled WGS sequence"/>
</dbReference>